<organism evidence="2 3">
    <name type="scientific">Mariprofundus erugo</name>
    <dbReference type="NCBI Taxonomy" id="2528639"/>
    <lineage>
        <taxon>Bacteria</taxon>
        <taxon>Pseudomonadati</taxon>
        <taxon>Pseudomonadota</taxon>
        <taxon>Candidatius Mariprofundia</taxon>
        <taxon>Mariprofundales</taxon>
        <taxon>Mariprofundaceae</taxon>
        <taxon>Mariprofundus</taxon>
    </lineage>
</organism>
<dbReference type="AlphaFoldDB" id="A0A5R9GVY8"/>
<proteinExistence type="predicted"/>
<keyword evidence="1" id="KW-0732">Signal</keyword>
<dbReference type="EMBL" id="VBRY01000006">
    <property type="protein sequence ID" value="TLS67274.1"/>
    <property type="molecule type" value="Genomic_DNA"/>
</dbReference>
<evidence type="ECO:0000256" key="1">
    <source>
        <dbReference type="SAM" id="SignalP"/>
    </source>
</evidence>
<protein>
    <submittedName>
        <fullName evidence="2">Uncharacterized protein</fullName>
    </submittedName>
</protein>
<feature type="signal peptide" evidence="1">
    <location>
        <begin position="1"/>
        <end position="27"/>
    </location>
</feature>
<accession>A0A5R9GVY8</accession>
<keyword evidence="3" id="KW-1185">Reference proteome</keyword>
<gene>
    <name evidence="2" type="ORF">FEF65_07515</name>
</gene>
<dbReference type="Proteomes" id="UP000306585">
    <property type="component" value="Unassembled WGS sequence"/>
</dbReference>
<evidence type="ECO:0000313" key="3">
    <source>
        <dbReference type="Proteomes" id="UP000306585"/>
    </source>
</evidence>
<feature type="chain" id="PRO_5024381194" evidence="1">
    <location>
        <begin position="28"/>
        <end position="179"/>
    </location>
</feature>
<dbReference type="RefSeq" id="WP_138239190.1">
    <property type="nucleotide sequence ID" value="NZ_VBRY01000006.1"/>
</dbReference>
<reference evidence="2 3" key="1">
    <citation type="journal article" date="2019" name="Appl. Environ. Microbiol.">
        <title>Environmental Evidence and Genomic Insight of Iron-oxidizing Bacteria Preference Towards More Corrosion Resistant Stainless Steel at Higher Salinities.</title>
        <authorList>
            <person name="Garrison C.E."/>
            <person name="Price K.A."/>
            <person name="Field E.K."/>
        </authorList>
    </citation>
    <scope>NUCLEOTIDE SEQUENCE [LARGE SCALE GENOMIC DNA]</scope>
    <source>
        <strain evidence="2 3">P3</strain>
    </source>
</reference>
<name>A0A5R9GVY8_9PROT</name>
<evidence type="ECO:0000313" key="2">
    <source>
        <dbReference type="EMBL" id="TLS67274.1"/>
    </source>
</evidence>
<sequence length="179" mass="19416">MSQSLIRSLFTTLLCLGATLQAGEASATEGHHVNVITFQNEENLDTKNAYPASFTGSMADLIKSVKEGIEPLMTVHTPHIHPGDVVNLQADVLGSSASNQLEDDGINCQLSYSMEDENNFDISGLCSFFVTEEGADSAQKRNVVIPPHKITVSTAEKGNWILLFHDEKTGAAFYASIER</sequence>
<comment type="caution">
    <text evidence="2">The sequence shown here is derived from an EMBL/GenBank/DDBJ whole genome shotgun (WGS) entry which is preliminary data.</text>
</comment>